<feature type="region of interest" description="Disordered" evidence="1">
    <location>
        <begin position="729"/>
        <end position="803"/>
    </location>
</feature>
<comment type="caution">
    <text evidence="3">The sequence shown here is derived from an EMBL/GenBank/DDBJ whole genome shotgun (WGS) entry which is preliminary data.</text>
</comment>
<keyword evidence="2" id="KW-1133">Transmembrane helix</keyword>
<dbReference type="RefSeq" id="XP_067923128.1">
    <property type="nucleotide sequence ID" value="XM_068064897.1"/>
</dbReference>
<dbReference type="VEuPathDB" id="ToxoDB:CSUI_004712"/>
<protein>
    <recommendedName>
        <fullName evidence="5">Transmembrane protein</fullName>
    </recommendedName>
</protein>
<evidence type="ECO:0000313" key="3">
    <source>
        <dbReference type="EMBL" id="PHJ21446.1"/>
    </source>
</evidence>
<evidence type="ECO:0000256" key="1">
    <source>
        <dbReference type="SAM" id="MobiDB-lite"/>
    </source>
</evidence>
<organism evidence="3 4">
    <name type="scientific">Cystoisospora suis</name>
    <dbReference type="NCBI Taxonomy" id="483139"/>
    <lineage>
        <taxon>Eukaryota</taxon>
        <taxon>Sar</taxon>
        <taxon>Alveolata</taxon>
        <taxon>Apicomplexa</taxon>
        <taxon>Conoidasida</taxon>
        <taxon>Coccidia</taxon>
        <taxon>Eucoccidiorida</taxon>
        <taxon>Eimeriorina</taxon>
        <taxon>Sarcocystidae</taxon>
        <taxon>Cystoisospora</taxon>
    </lineage>
</organism>
<feature type="compositionally biased region" description="Basic and acidic residues" evidence="1">
    <location>
        <begin position="911"/>
        <end position="920"/>
    </location>
</feature>
<evidence type="ECO:0008006" key="5">
    <source>
        <dbReference type="Google" id="ProtNLM"/>
    </source>
</evidence>
<sequence>MVGGSLERMEGNLPSIVKNDWSLSRGEGNAKEKNRKGCEFLFLQSGENEVFPGRREEDEDGRNSVLPSSDSEELGWRALSTKHDVFLVKKTTERRHFSTSIRADDRHLSGIPACSFALSSLSPSPRLYVRHHKKSGEVRCLSSSSVSLSSSSSSSPSSFICLSLSPRGRFRTPSSPVEIPQRRGSSGSCEERRKGMSQEVIERGKKKEGCSMYTPTAHLPMKARTFSEFVTSILSLSHRQKNIQRPHSGYTKTREEEKKRKEEKNKSVKGGVMAYYRHTFNGRKTSLSFWSVLPFLFLLVLFCVHATALSTQRNLYPSRTLMDVFFQGGKLRGIFSPLPDSPSRSILLYSSFSSSFSPFFTAPSSSCCSAFHSDLATSSLASHLPRSSPLSSSPSSTCRSHRKSLSSCQSRSKSSLLSPAFFLPFSSSSSLSSPPSSPSASISSASLTKKSPRLSEGVSPTKAFVRQMSFASPSSSYSSSSFSCSTRLLSSSSPFSSSRSSPRSCPSLGASLPSTSAEEEKLSFTSLFMRNSNRGGGIQEDTAGKEKEGVQSEKTKDEWVEELTAGLQSGTLSFPDIYSEVSTAAGGRRLVPRGLDDLIEGAAAVRAGLPLPSHLFEGGGGENKASSVRGGGGEQGSDNEETGVTNKEKDERKSARSPNEGKRTVAAYADEARRLKSNLDGASEEKKEFFLQAYRRELRRRGVDDQDCHTPEDLYNRLAFARVFDNTGASRKDEKTGGAKGDEVIRAEIDAPSTRGRRGGRRSRSSSSRRQRSSRLSSPDDDDEEDEESSSGGRIVQISPGVFMARGGGGSPFDRLFSDFFGGSIFGNRERGNDEDEDEEDDGQTSPFSIGGRRGRKARGGSLLDHLFGGDLFSALLGGGAPGAGEDADDEEEGNASKSRVKKLDFMTPEGAEKKGEKKVSSSYDGGEDQETDPRLLQLVSKAQARGDPSLVLFLRKAFQDKKLREVLLIAQTEGFQKAEAKADERGKYMLHRLKDNDLF</sequence>
<feature type="compositionally biased region" description="Basic and acidic residues" evidence="1">
    <location>
        <begin position="646"/>
        <end position="663"/>
    </location>
</feature>
<feature type="region of interest" description="Disordered" evidence="1">
    <location>
        <begin position="429"/>
        <end position="458"/>
    </location>
</feature>
<gene>
    <name evidence="3" type="ORF">CSUI_004712</name>
</gene>
<accession>A0A2C6L0J6</accession>
<feature type="transmembrane region" description="Helical" evidence="2">
    <location>
        <begin position="287"/>
        <end position="309"/>
    </location>
</feature>
<feature type="region of interest" description="Disordered" evidence="1">
    <location>
        <begin position="827"/>
        <end position="856"/>
    </location>
</feature>
<feature type="region of interest" description="Disordered" evidence="1">
    <location>
        <begin position="533"/>
        <end position="557"/>
    </location>
</feature>
<feature type="compositionally biased region" description="Basic and acidic residues" evidence="1">
    <location>
        <begin position="252"/>
        <end position="265"/>
    </location>
</feature>
<keyword evidence="2" id="KW-0812">Transmembrane</keyword>
<feature type="region of interest" description="Disordered" evidence="1">
    <location>
        <begin position="383"/>
        <end position="402"/>
    </location>
</feature>
<dbReference type="AlphaFoldDB" id="A0A2C6L0J6"/>
<feature type="compositionally biased region" description="Basic and acidic residues" evidence="1">
    <location>
        <begin position="730"/>
        <end position="749"/>
    </location>
</feature>
<feature type="region of interest" description="Disordered" evidence="1">
    <location>
        <begin position="492"/>
        <end position="517"/>
    </location>
</feature>
<feature type="compositionally biased region" description="Acidic residues" evidence="1">
    <location>
        <begin position="833"/>
        <end position="843"/>
    </location>
</feature>
<evidence type="ECO:0000313" key="4">
    <source>
        <dbReference type="Proteomes" id="UP000221165"/>
    </source>
</evidence>
<evidence type="ECO:0000256" key="2">
    <source>
        <dbReference type="SAM" id="Phobius"/>
    </source>
</evidence>
<feature type="region of interest" description="Disordered" evidence="1">
    <location>
        <begin position="612"/>
        <end position="668"/>
    </location>
</feature>
<feature type="region of interest" description="Disordered" evidence="1">
    <location>
        <begin position="880"/>
        <end position="932"/>
    </location>
</feature>
<feature type="compositionally biased region" description="Low complexity" evidence="1">
    <location>
        <begin position="492"/>
        <end position="508"/>
    </location>
</feature>
<feature type="compositionally biased region" description="Basic and acidic residues" evidence="1">
    <location>
        <begin position="542"/>
        <end position="557"/>
    </location>
</feature>
<dbReference type="Proteomes" id="UP000221165">
    <property type="component" value="Unassembled WGS sequence"/>
</dbReference>
<proteinExistence type="predicted"/>
<feature type="compositionally biased region" description="Low complexity" evidence="1">
    <location>
        <begin position="429"/>
        <end position="449"/>
    </location>
</feature>
<feature type="compositionally biased region" description="Low complexity" evidence="1">
    <location>
        <begin position="383"/>
        <end position="398"/>
    </location>
</feature>
<feature type="compositionally biased region" description="Acidic residues" evidence="1">
    <location>
        <begin position="779"/>
        <end position="789"/>
    </location>
</feature>
<keyword evidence="4" id="KW-1185">Reference proteome</keyword>
<dbReference type="GeneID" id="94428108"/>
<name>A0A2C6L0J6_9APIC</name>
<reference evidence="3 4" key="1">
    <citation type="journal article" date="2017" name="Int. J. Parasitol.">
        <title>The genome of the protozoan parasite Cystoisospora suis and a reverse vaccinology approach to identify vaccine candidates.</title>
        <authorList>
            <person name="Palmieri N."/>
            <person name="Shrestha A."/>
            <person name="Ruttkowski B."/>
            <person name="Beck T."/>
            <person name="Vogl C."/>
            <person name="Tomley F."/>
            <person name="Blake D.P."/>
            <person name="Joachim A."/>
        </authorList>
    </citation>
    <scope>NUCLEOTIDE SEQUENCE [LARGE SCALE GENOMIC DNA]</scope>
    <source>
        <strain evidence="3 4">Wien I</strain>
    </source>
</reference>
<keyword evidence="2" id="KW-0472">Membrane</keyword>
<dbReference type="EMBL" id="MIGC01002242">
    <property type="protein sequence ID" value="PHJ21446.1"/>
    <property type="molecule type" value="Genomic_DNA"/>
</dbReference>
<feature type="region of interest" description="Disordered" evidence="1">
    <location>
        <begin position="171"/>
        <end position="200"/>
    </location>
</feature>
<feature type="region of interest" description="Disordered" evidence="1">
    <location>
        <begin position="241"/>
        <end position="265"/>
    </location>
</feature>
<feature type="compositionally biased region" description="Basic and acidic residues" evidence="1">
    <location>
        <begin position="189"/>
        <end position="200"/>
    </location>
</feature>
<dbReference type="OrthoDB" id="333525at2759"/>
<feature type="compositionally biased region" description="Basic residues" evidence="1">
    <location>
        <begin position="755"/>
        <end position="773"/>
    </location>
</feature>